<keyword evidence="1" id="KW-1133">Transmembrane helix</keyword>
<dbReference type="EMBL" id="JAMFTS010000001">
    <property type="protein sequence ID" value="KAJ4808928.1"/>
    <property type="molecule type" value="Genomic_DNA"/>
</dbReference>
<evidence type="ECO:0000313" key="4">
    <source>
        <dbReference type="EMBL" id="KAJ4808928.1"/>
    </source>
</evidence>
<dbReference type="Proteomes" id="UP001140206">
    <property type="component" value="Chromosome 1"/>
</dbReference>
<dbReference type="EMBL" id="JAMFTS010000003">
    <property type="protein sequence ID" value="KAJ4782499.1"/>
    <property type="molecule type" value="Genomic_DNA"/>
</dbReference>
<sequence length="167" mass="18082">MSTFAQPMVYPNVIPTHPPSNSKGSFGPVFVVLSVIAVLAIVACLISRFCSRRMSRSKLDLMDRPYDSESDIEKGGKGFGIDFSMVKPTEVSQTRKGDIEIKFPPVKSSMNKDFRGVPRPYGGNVVHPEIGVGGRRLPGGVPRPHSGNVIHPEIGVGGRRLPGKIVM</sequence>
<gene>
    <name evidence="4" type="ORF">LUZ62_021494</name>
    <name evidence="3" type="ORF">LUZ62_040661</name>
    <name evidence="2" type="ORF">LUZ62_066756</name>
</gene>
<keyword evidence="5" id="KW-1185">Reference proteome</keyword>
<protein>
    <submittedName>
        <fullName evidence="3">Transmembrane protein</fullName>
    </submittedName>
</protein>
<dbReference type="PANTHER" id="PTHR33429:SF7">
    <property type="entry name" value="OS02G0708000 PROTEIN"/>
    <property type="match status" value="1"/>
</dbReference>
<reference evidence="3" key="1">
    <citation type="submission" date="2022-08" db="EMBL/GenBank/DDBJ databases">
        <authorList>
            <person name="Marques A."/>
        </authorList>
    </citation>
    <scope>NUCLEOTIDE SEQUENCE</scope>
    <source>
        <strain evidence="3">RhyPub2mFocal</strain>
        <tissue evidence="3">Leaves</tissue>
    </source>
</reference>
<evidence type="ECO:0000313" key="5">
    <source>
        <dbReference type="Proteomes" id="UP001140206"/>
    </source>
</evidence>
<organism evidence="3 5">
    <name type="scientific">Rhynchospora pubera</name>
    <dbReference type="NCBI Taxonomy" id="906938"/>
    <lineage>
        <taxon>Eukaryota</taxon>
        <taxon>Viridiplantae</taxon>
        <taxon>Streptophyta</taxon>
        <taxon>Embryophyta</taxon>
        <taxon>Tracheophyta</taxon>
        <taxon>Spermatophyta</taxon>
        <taxon>Magnoliopsida</taxon>
        <taxon>Liliopsida</taxon>
        <taxon>Poales</taxon>
        <taxon>Cyperaceae</taxon>
        <taxon>Cyperoideae</taxon>
        <taxon>Rhynchosporeae</taxon>
        <taxon>Rhynchospora</taxon>
    </lineage>
</organism>
<dbReference type="Proteomes" id="UP001140206">
    <property type="component" value="Chromosome 2"/>
</dbReference>
<accession>A0AAV8FAT8</accession>
<feature type="transmembrane region" description="Helical" evidence="1">
    <location>
        <begin position="26"/>
        <end position="46"/>
    </location>
</feature>
<comment type="caution">
    <text evidence="3">The sequence shown here is derived from an EMBL/GenBank/DDBJ whole genome shotgun (WGS) entry which is preliminary data.</text>
</comment>
<dbReference type="AlphaFoldDB" id="A0AAV8FAT8"/>
<evidence type="ECO:0000313" key="3">
    <source>
        <dbReference type="EMBL" id="KAJ4789415.1"/>
    </source>
</evidence>
<evidence type="ECO:0000313" key="2">
    <source>
        <dbReference type="EMBL" id="KAJ4782499.1"/>
    </source>
</evidence>
<dbReference type="Proteomes" id="UP001140206">
    <property type="component" value="Chromosome 3"/>
</dbReference>
<evidence type="ECO:0000256" key="1">
    <source>
        <dbReference type="SAM" id="Phobius"/>
    </source>
</evidence>
<keyword evidence="1 3" id="KW-0812">Transmembrane</keyword>
<name>A0AAV8FAT8_9POAL</name>
<dbReference type="EMBL" id="JAMFTS010000002">
    <property type="protein sequence ID" value="KAJ4789415.1"/>
    <property type="molecule type" value="Genomic_DNA"/>
</dbReference>
<dbReference type="PANTHER" id="PTHR33429">
    <property type="entry name" value="OS02G0708000 PROTEIN-RELATED"/>
    <property type="match status" value="1"/>
</dbReference>
<keyword evidence="1" id="KW-0472">Membrane</keyword>
<proteinExistence type="predicted"/>